<evidence type="ECO:0008006" key="3">
    <source>
        <dbReference type="Google" id="ProtNLM"/>
    </source>
</evidence>
<sequence length="82" mass="9865">MKIRKAYIRIDEKVIENVFVHENKKDEQTLIAIPDLEWSTIIPYEEEIQECKDRLRTSLASKVSEEVAEQLTRKINFWVREM</sequence>
<dbReference type="InterPro" id="IPR020260">
    <property type="entry name" value="Uncharacterised_YueH"/>
</dbReference>
<accession>A0A0V8JMX2</accession>
<keyword evidence="2" id="KW-1185">Reference proteome</keyword>
<comment type="caution">
    <text evidence="1">The sequence shown here is derived from an EMBL/GenBank/DDBJ whole genome shotgun (WGS) entry which is preliminary data.</text>
</comment>
<dbReference type="Pfam" id="PF14166">
    <property type="entry name" value="YueH"/>
    <property type="match status" value="1"/>
</dbReference>
<name>A0A0V8JMX2_9BACI</name>
<organism evidence="1 2">
    <name type="scientific">Priestia veravalensis</name>
    <dbReference type="NCBI Taxonomy" id="1414648"/>
    <lineage>
        <taxon>Bacteria</taxon>
        <taxon>Bacillati</taxon>
        <taxon>Bacillota</taxon>
        <taxon>Bacilli</taxon>
        <taxon>Bacillales</taxon>
        <taxon>Bacillaceae</taxon>
        <taxon>Priestia</taxon>
    </lineage>
</organism>
<gene>
    <name evidence="1" type="ORF">AS180_08200</name>
</gene>
<reference evidence="1 2" key="1">
    <citation type="submission" date="2015-11" db="EMBL/GenBank/DDBJ databases">
        <title>Bacillus caseinolyticus sp nov.</title>
        <authorList>
            <person name="Dastager S.G."/>
            <person name="Mawlankar R."/>
        </authorList>
    </citation>
    <scope>NUCLEOTIDE SEQUENCE [LARGE SCALE GENOMIC DNA]</scope>
    <source>
        <strain evidence="1 2">SGD-V-76</strain>
    </source>
</reference>
<evidence type="ECO:0000313" key="2">
    <source>
        <dbReference type="Proteomes" id="UP000053681"/>
    </source>
</evidence>
<protein>
    <recommendedName>
        <fullName evidence="3">YueH-like protein</fullName>
    </recommendedName>
</protein>
<dbReference type="Proteomes" id="UP000053681">
    <property type="component" value="Unassembled WGS sequence"/>
</dbReference>
<evidence type="ECO:0000313" key="1">
    <source>
        <dbReference type="EMBL" id="KSU88405.1"/>
    </source>
</evidence>
<proteinExistence type="predicted"/>
<dbReference type="AlphaFoldDB" id="A0A0V8JMX2"/>
<dbReference type="RefSeq" id="WP_062686661.1">
    <property type="nucleotide sequence ID" value="NZ_KQ758640.1"/>
</dbReference>
<dbReference type="EMBL" id="LNQP01000024">
    <property type="protein sequence ID" value="KSU88405.1"/>
    <property type="molecule type" value="Genomic_DNA"/>
</dbReference>